<organism evidence="1 2">
    <name type="scientific">Aldrovandia affinis</name>
    <dbReference type="NCBI Taxonomy" id="143900"/>
    <lineage>
        <taxon>Eukaryota</taxon>
        <taxon>Metazoa</taxon>
        <taxon>Chordata</taxon>
        <taxon>Craniata</taxon>
        <taxon>Vertebrata</taxon>
        <taxon>Euteleostomi</taxon>
        <taxon>Actinopterygii</taxon>
        <taxon>Neopterygii</taxon>
        <taxon>Teleostei</taxon>
        <taxon>Notacanthiformes</taxon>
        <taxon>Halosauridae</taxon>
        <taxon>Aldrovandia</taxon>
    </lineage>
</organism>
<dbReference type="Proteomes" id="UP001221898">
    <property type="component" value="Unassembled WGS sequence"/>
</dbReference>
<sequence>MKPTMIKHFISDVVGFINHVKMAMSGTSHLNNVTVTLYELKRPEKVTHSITSHRQRVKRKKSGSWGWNVQCRIITRLANTFTCSAA</sequence>
<dbReference type="EMBL" id="JAINUG010000023">
    <property type="protein sequence ID" value="KAJ8411262.1"/>
    <property type="molecule type" value="Genomic_DNA"/>
</dbReference>
<comment type="caution">
    <text evidence="1">The sequence shown here is derived from an EMBL/GenBank/DDBJ whole genome shotgun (WGS) entry which is preliminary data.</text>
</comment>
<evidence type="ECO:0000313" key="1">
    <source>
        <dbReference type="EMBL" id="KAJ8411262.1"/>
    </source>
</evidence>
<proteinExistence type="predicted"/>
<name>A0AAD7T008_9TELE</name>
<reference evidence="1" key="1">
    <citation type="journal article" date="2023" name="Science">
        <title>Genome structures resolve the early diversification of teleost fishes.</title>
        <authorList>
            <person name="Parey E."/>
            <person name="Louis A."/>
            <person name="Montfort J."/>
            <person name="Bouchez O."/>
            <person name="Roques C."/>
            <person name="Iampietro C."/>
            <person name="Lluch J."/>
            <person name="Castinel A."/>
            <person name="Donnadieu C."/>
            <person name="Desvignes T."/>
            <person name="Floi Bucao C."/>
            <person name="Jouanno E."/>
            <person name="Wen M."/>
            <person name="Mejri S."/>
            <person name="Dirks R."/>
            <person name="Jansen H."/>
            <person name="Henkel C."/>
            <person name="Chen W.J."/>
            <person name="Zahm M."/>
            <person name="Cabau C."/>
            <person name="Klopp C."/>
            <person name="Thompson A.W."/>
            <person name="Robinson-Rechavi M."/>
            <person name="Braasch I."/>
            <person name="Lecointre G."/>
            <person name="Bobe J."/>
            <person name="Postlethwait J.H."/>
            <person name="Berthelot C."/>
            <person name="Roest Crollius H."/>
            <person name="Guiguen Y."/>
        </authorList>
    </citation>
    <scope>NUCLEOTIDE SEQUENCE</scope>
    <source>
        <strain evidence="1">NC1722</strain>
    </source>
</reference>
<accession>A0AAD7T008</accession>
<protein>
    <submittedName>
        <fullName evidence="1">Uncharacterized protein</fullName>
    </submittedName>
</protein>
<gene>
    <name evidence="1" type="ORF">AAFF_G00172680</name>
</gene>
<evidence type="ECO:0000313" key="2">
    <source>
        <dbReference type="Proteomes" id="UP001221898"/>
    </source>
</evidence>
<keyword evidence="2" id="KW-1185">Reference proteome</keyword>
<dbReference type="AlphaFoldDB" id="A0AAD7T008"/>